<gene>
    <name evidence="3" type="ORF">GGX14DRAFT_633474</name>
</gene>
<feature type="transmembrane region" description="Helical" evidence="2">
    <location>
        <begin position="343"/>
        <end position="364"/>
    </location>
</feature>
<feature type="compositionally biased region" description="Basic and acidic residues" evidence="1">
    <location>
        <begin position="438"/>
        <end position="451"/>
    </location>
</feature>
<dbReference type="EMBL" id="JARJCW010000033">
    <property type="protein sequence ID" value="KAJ7208618.1"/>
    <property type="molecule type" value="Genomic_DNA"/>
</dbReference>
<evidence type="ECO:0000313" key="4">
    <source>
        <dbReference type="Proteomes" id="UP001219525"/>
    </source>
</evidence>
<keyword evidence="2" id="KW-1133">Transmembrane helix</keyword>
<name>A0AAD6YGI7_9AGAR</name>
<sequence length="474" mass="51916">MVLSTILRVLVHPRARVYNLRLLLLADVVMVVTVGFNVLDEVSRTDRNLGLVCGIVTCLHHILLISTMVKTKELFYRQRLAFLGCCPQSDPNYTPLSILLNRSVARPLVRGESNVIIIARAFIISCVAIGVPAFGLYSIVILPFSAEVYTKSIVYSSAIGIQDSQALTGNASISLEAFNQPGFNIDQINATGVVQNSPEFICPAGWSEMYLMSISVALPSGVNGLYATVDPWYSGEGPTGGLDYLYSTHPIALLPGSHLFGLLTWSARLLSPRGSSQEVCVWLITVQELTLQCTLQPNPNSEGNASHITQLTLQQQYLRTPVQYFRDTTDSSALSGASSLGGFWTFVNGAFVLLFGANVIYFAFGRRPLSALGVVHLFQRRSLSRQWHEDFPALHTEGGLPGSESAGIVAFIRERLVDVGDDPRTSNSMDAAEPSETETLHHQLNSDREESPVLDTQQDENWQGKEYSSDNGTE</sequence>
<evidence type="ECO:0000256" key="1">
    <source>
        <dbReference type="SAM" id="MobiDB-lite"/>
    </source>
</evidence>
<reference evidence="3" key="1">
    <citation type="submission" date="2023-03" db="EMBL/GenBank/DDBJ databases">
        <title>Massive genome expansion in bonnet fungi (Mycena s.s.) driven by repeated elements and novel gene families across ecological guilds.</title>
        <authorList>
            <consortium name="Lawrence Berkeley National Laboratory"/>
            <person name="Harder C.B."/>
            <person name="Miyauchi S."/>
            <person name="Viragh M."/>
            <person name="Kuo A."/>
            <person name="Thoen E."/>
            <person name="Andreopoulos B."/>
            <person name="Lu D."/>
            <person name="Skrede I."/>
            <person name="Drula E."/>
            <person name="Henrissat B."/>
            <person name="Morin E."/>
            <person name="Kohler A."/>
            <person name="Barry K."/>
            <person name="LaButti K."/>
            <person name="Morin E."/>
            <person name="Salamov A."/>
            <person name="Lipzen A."/>
            <person name="Mereny Z."/>
            <person name="Hegedus B."/>
            <person name="Baldrian P."/>
            <person name="Stursova M."/>
            <person name="Weitz H."/>
            <person name="Taylor A."/>
            <person name="Grigoriev I.V."/>
            <person name="Nagy L.G."/>
            <person name="Martin F."/>
            <person name="Kauserud H."/>
        </authorList>
    </citation>
    <scope>NUCLEOTIDE SEQUENCE</scope>
    <source>
        <strain evidence="3">9144</strain>
    </source>
</reference>
<feature type="transmembrane region" description="Helical" evidence="2">
    <location>
        <begin position="49"/>
        <end position="69"/>
    </location>
</feature>
<dbReference type="Proteomes" id="UP001219525">
    <property type="component" value="Unassembled WGS sequence"/>
</dbReference>
<feature type="region of interest" description="Disordered" evidence="1">
    <location>
        <begin position="420"/>
        <end position="474"/>
    </location>
</feature>
<keyword evidence="4" id="KW-1185">Reference proteome</keyword>
<feature type="transmembrane region" description="Helical" evidence="2">
    <location>
        <begin position="20"/>
        <end position="37"/>
    </location>
</feature>
<protein>
    <submittedName>
        <fullName evidence="3">Uncharacterized protein</fullName>
    </submittedName>
</protein>
<accession>A0AAD6YGI7</accession>
<keyword evidence="2" id="KW-0472">Membrane</keyword>
<evidence type="ECO:0000313" key="3">
    <source>
        <dbReference type="EMBL" id="KAJ7208618.1"/>
    </source>
</evidence>
<feature type="transmembrane region" description="Helical" evidence="2">
    <location>
        <begin position="115"/>
        <end position="142"/>
    </location>
</feature>
<organism evidence="3 4">
    <name type="scientific">Mycena pura</name>
    <dbReference type="NCBI Taxonomy" id="153505"/>
    <lineage>
        <taxon>Eukaryota</taxon>
        <taxon>Fungi</taxon>
        <taxon>Dikarya</taxon>
        <taxon>Basidiomycota</taxon>
        <taxon>Agaricomycotina</taxon>
        <taxon>Agaricomycetes</taxon>
        <taxon>Agaricomycetidae</taxon>
        <taxon>Agaricales</taxon>
        <taxon>Marasmiineae</taxon>
        <taxon>Mycenaceae</taxon>
        <taxon>Mycena</taxon>
    </lineage>
</organism>
<proteinExistence type="predicted"/>
<comment type="caution">
    <text evidence="3">The sequence shown here is derived from an EMBL/GenBank/DDBJ whole genome shotgun (WGS) entry which is preliminary data.</text>
</comment>
<dbReference type="AlphaFoldDB" id="A0AAD6YGI7"/>
<evidence type="ECO:0000256" key="2">
    <source>
        <dbReference type="SAM" id="Phobius"/>
    </source>
</evidence>
<keyword evidence="2" id="KW-0812">Transmembrane</keyword>